<dbReference type="PANTHER" id="PTHR12526">
    <property type="entry name" value="GLYCOSYLTRANSFERASE"/>
    <property type="match status" value="1"/>
</dbReference>
<dbReference type="CDD" id="cd03801">
    <property type="entry name" value="GT4_PimA-like"/>
    <property type="match status" value="1"/>
</dbReference>
<proteinExistence type="predicted"/>
<reference evidence="2 3" key="1">
    <citation type="submission" date="2015-07" db="EMBL/GenBank/DDBJ databases">
        <title>Genome sequence of Leptolinea tardivitalis DSM 16556.</title>
        <authorList>
            <person name="Hemp J."/>
            <person name="Ward L.M."/>
            <person name="Pace L.A."/>
            <person name="Fischer W.W."/>
        </authorList>
    </citation>
    <scope>NUCLEOTIDE SEQUENCE [LARGE SCALE GENOMIC DNA]</scope>
    <source>
        <strain evidence="2 3">YMTK-2</strain>
    </source>
</reference>
<dbReference type="EMBL" id="LGCK01000012">
    <property type="protein sequence ID" value="KPL71127.1"/>
    <property type="molecule type" value="Genomic_DNA"/>
</dbReference>
<dbReference type="Gene3D" id="3.40.50.2000">
    <property type="entry name" value="Glycogen Phosphorylase B"/>
    <property type="match status" value="2"/>
</dbReference>
<gene>
    <name evidence="2" type="ORF">ADM99_12750</name>
</gene>
<dbReference type="RefSeq" id="WP_062422878.1">
    <property type="nucleotide sequence ID" value="NZ_BBYA01000011.1"/>
</dbReference>
<feature type="domain" description="Glycosyl transferase family 1" evidence="1">
    <location>
        <begin position="179"/>
        <end position="328"/>
    </location>
</feature>
<comment type="caution">
    <text evidence="2">The sequence shown here is derived from an EMBL/GenBank/DDBJ whole genome shotgun (WGS) entry which is preliminary data.</text>
</comment>
<evidence type="ECO:0000313" key="2">
    <source>
        <dbReference type="EMBL" id="KPL71127.1"/>
    </source>
</evidence>
<evidence type="ECO:0000313" key="3">
    <source>
        <dbReference type="Proteomes" id="UP000050430"/>
    </source>
</evidence>
<sequence length="347" mass="38171">MQPTLSGVTNRGVFILPKIDGLGGPASFRGRLTRGLKERGIEELDSIEDERCGAVLVIGGTKDIGTLLKARRKNLRIVQRLNGMNWIHRKLRVAPDYYVRCEINNLLLRYIRKNLADRIVYQSQFASKWWQTVCGTTRAPSSVAYNGVDLNEFSPAGSEELPSDIYRLLMVEAHIGGGYERGLDTAVKLTQLLNQQMDKPVRLTVAGSVPEHLKTYWSRQSGGQVDWAGVVPGNQIASLDRSAHLLFSADLNAACPNAVIEALACGLPVLAYATGSLPEIITGNSGLVVPYGSNYWNLENPDIAGLAKGAAEILLNQDKFRQPARQRAEEAFGISRMVDQYTSILFD</sequence>
<dbReference type="Proteomes" id="UP000050430">
    <property type="component" value="Unassembled WGS sequence"/>
</dbReference>
<evidence type="ECO:0000259" key="1">
    <source>
        <dbReference type="Pfam" id="PF00534"/>
    </source>
</evidence>
<keyword evidence="3" id="KW-1185">Reference proteome</keyword>
<organism evidence="2 3">
    <name type="scientific">Leptolinea tardivitalis</name>
    <dbReference type="NCBI Taxonomy" id="229920"/>
    <lineage>
        <taxon>Bacteria</taxon>
        <taxon>Bacillati</taxon>
        <taxon>Chloroflexota</taxon>
        <taxon>Anaerolineae</taxon>
        <taxon>Anaerolineales</taxon>
        <taxon>Anaerolineaceae</taxon>
        <taxon>Leptolinea</taxon>
    </lineage>
</organism>
<dbReference type="InterPro" id="IPR001296">
    <property type="entry name" value="Glyco_trans_1"/>
</dbReference>
<dbReference type="STRING" id="229920.ADM99_12750"/>
<dbReference type="Pfam" id="PF00534">
    <property type="entry name" value="Glycos_transf_1"/>
    <property type="match status" value="1"/>
</dbReference>
<dbReference type="SUPFAM" id="SSF53756">
    <property type="entry name" value="UDP-Glycosyltransferase/glycogen phosphorylase"/>
    <property type="match status" value="1"/>
</dbReference>
<protein>
    <recommendedName>
        <fullName evidence="1">Glycosyl transferase family 1 domain-containing protein</fullName>
    </recommendedName>
</protein>
<dbReference type="AlphaFoldDB" id="A0A0P6WQM2"/>
<name>A0A0P6WQM2_9CHLR</name>
<accession>A0A0P6WQM2</accession>
<dbReference type="GO" id="GO:0016757">
    <property type="term" value="F:glycosyltransferase activity"/>
    <property type="evidence" value="ECO:0007669"/>
    <property type="project" value="InterPro"/>
</dbReference>
<dbReference type="OrthoDB" id="9802525at2"/>